<sequence length="259" mass="27315">MVSHSPPCEATLTTKVPYNCSSTGNELISHSSPVAELVEHEDQSAITSKPPLSFADVRPPLGPNRSLECFTEHDGSATGVVFGAGLTVAPVLLWNCCSAVGNYRICPGALIGSGATFSCWSVHDSTKLSPMILTRSNWVVMQQSKNLPVLKLLVPVLPKDSIFALLLLLFCCGGLSAKGSAELIFQMMFAENQIGNCRGWGNYSVKPPESGAGQNDARETMRFDTGAKLLVSVVFAPGASDGCDATCDPDEVSAAFAVS</sequence>
<gene>
    <name evidence="1" type="ORF">Nepgr_032141</name>
</gene>
<organism evidence="1 2">
    <name type="scientific">Nepenthes gracilis</name>
    <name type="common">Slender pitcher plant</name>
    <dbReference type="NCBI Taxonomy" id="150966"/>
    <lineage>
        <taxon>Eukaryota</taxon>
        <taxon>Viridiplantae</taxon>
        <taxon>Streptophyta</taxon>
        <taxon>Embryophyta</taxon>
        <taxon>Tracheophyta</taxon>
        <taxon>Spermatophyta</taxon>
        <taxon>Magnoliopsida</taxon>
        <taxon>eudicotyledons</taxon>
        <taxon>Gunneridae</taxon>
        <taxon>Pentapetalae</taxon>
        <taxon>Caryophyllales</taxon>
        <taxon>Nepenthaceae</taxon>
        <taxon>Nepenthes</taxon>
    </lineage>
</organism>
<dbReference type="Proteomes" id="UP001279734">
    <property type="component" value="Unassembled WGS sequence"/>
</dbReference>
<dbReference type="AlphaFoldDB" id="A0AAD3Y5U2"/>
<dbReference type="EMBL" id="BSYO01000038">
    <property type="protein sequence ID" value="GMH30298.1"/>
    <property type="molecule type" value="Genomic_DNA"/>
</dbReference>
<keyword evidence="2" id="KW-1185">Reference proteome</keyword>
<name>A0AAD3Y5U2_NEPGR</name>
<evidence type="ECO:0000313" key="2">
    <source>
        <dbReference type="Proteomes" id="UP001279734"/>
    </source>
</evidence>
<protein>
    <submittedName>
        <fullName evidence="1">Uncharacterized protein</fullName>
    </submittedName>
</protein>
<reference evidence="1" key="1">
    <citation type="submission" date="2023-05" db="EMBL/GenBank/DDBJ databases">
        <title>Nepenthes gracilis genome sequencing.</title>
        <authorList>
            <person name="Fukushima K."/>
        </authorList>
    </citation>
    <scope>NUCLEOTIDE SEQUENCE</scope>
    <source>
        <strain evidence="1">SING2019-196</strain>
    </source>
</reference>
<comment type="caution">
    <text evidence="1">The sequence shown here is derived from an EMBL/GenBank/DDBJ whole genome shotgun (WGS) entry which is preliminary data.</text>
</comment>
<accession>A0AAD3Y5U2</accession>
<proteinExistence type="predicted"/>
<evidence type="ECO:0000313" key="1">
    <source>
        <dbReference type="EMBL" id="GMH30298.1"/>
    </source>
</evidence>